<evidence type="ECO:0000313" key="2">
    <source>
        <dbReference type="EMBL" id="CAB4153985.1"/>
    </source>
</evidence>
<organism evidence="3">
    <name type="scientific">uncultured Caudovirales phage</name>
    <dbReference type="NCBI Taxonomy" id="2100421"/>
    <lineage>
        <taxon>Viruses</taxon>
        <taxon>Duplodnaviria</taxon>
        <taxon>Heunggongvirae</taxon>
        <taxon>Uroviricota</taxon>
        <taxon>Caudoviricetes</taxon>
        <taxon>Peduoviridae</taxon>
        <taxon>Maltschvirus</taxon>
        <taxon>Maltschvirus maltsch</taxon>
    </lineage>
</organism>
<dbReference type="EMBL" id="LR796500">
    <property type="protein sequence ID" value="CAB4148778.1"/>
    <property type="molecule type" value="Genomic_DNA"/>
</dbReference>
<sequence>MNKNFKAVLDLISEMKLSFAKKQKFEQASLMDGTIVEFDSLEVGQPVFIVTETETIPAPEGTHALSGDLEGLSIVVDAQGIITEIIDERVAVAAEEEAPVEEQMSAEKVELIIDAKLNSFATSFEAVAEMMKVIADQNTNLVNEFETLKSDFETFKSAPINATNESEKFAKVGSLTARQEWLKKYNKL</sequence>
<proteinExistence type="predicted"/>
<reference evidence="3" key="1">
    <citation type="submission" date="2020-05" db="EMBL/GenBank/DDBJ databases">
        <authorList>
            <person name="Chiriac C."/>
            <person name="Salcher M."/>
            <person name="Ghai R."/>
            <person name="Kavagutti S V."/>
        </authorList>
    </citation>
    <scope>NUCLEOTIDE SEQUENCE</scope>
</reference>
<dbReference type="EMBL" id="LR797124">
    <property type="protein sequence ID" value="CAB4188392.1"/>
    <property type="molecule type" value="Genomic_DNA"/>
</dbReference>
<dbReference type="EMBL" id="LR796602">
    <property type="protein sequence ID" value="CAB4153985.1"/>
    <property type="molecule type" value="Genomic_DNA"/>
</dbReference>
<gene>
    <name evidence="3" type="ORF">UFOVP1178_19</name>
    <name evidence="1" type="ORF">UFOVP522_25</name>
    <name evidence="2" type="ORF">UFOVP624_46</name>
</gene>
<evidence type="ECO:0000313" key="3">
    <source>
        <dbReference type="EMBL" id="CAB4188392.1"/>
    </source>
</evidence>
<evidence type="ECO:0000313" key="1">
    <source>
        <dbReference type="EMBL" id="CAB4148778.1"/>
    </source>
</evidence>
<accession>A0A6J5QX67</accession>
<name>A0A6J5QX67_9CAUD</name>
<protein>
    <submittedName>
        <fullName evidence="3">Uncharacterized protein</fullName>
    </submittedName>
</protein>